<name>A0A3P7F7J3_SCHSO</name>
<proteinExistence type="predicted"/>
<evidence type="ECO:0000313" key="2">
    <source>
        <dbReference type="Proteomes" id="UP000275846"/>
    </source>
</evidence>
<protein>
    <submittedName>
        <fullName evidence="1">Uncharacterized protein</fullName>
    </submittedName>
</protein>
<keyword evidence="2" id="KW-1185">Reference proteome</keyword>
<accession>A0A3P7F7J3</accession>
<reference evidence="1 2" key="1">
    <citation type="submission" date="2018-11" db="EMBL/GenBank/DDBJ databases">
        <authorList>
            <consortium name="Pathogen Informatics"/>
        </authorList>
    </citation>
    <scope>NUCLEOTIDE SEQUENCE [LARGE SCALE GENOMIC DNA]</scope>
    <source>
        <strain evidence="1 2">NST_G2</strain>
    </source>
</reference>
<evidence type="ECO:0000313" key="1">
    <source>
        <dbReference type="EMBL" id="VDM05575.1"/>
    </source>
</evidence>
<dbReference type="AlphaFoldDB" id="A0A3P7F7J3"/>
<gene>
    <name evidence="1" type="ORF">SSLN_LOCUS19189</name>
</gene>
<organism evidence="1 2">
    <name type="scientific">Schistocephalus solidus</name>
    <name type="common">Tapeworm</name>
    <dbReference type="NCBI Taxonomy" id="70667"/>
    <lineage>
        <taxon>Eukaryota</taxon>
        <taxon>Metazoa</taxon>
        <taxon>Spiralia</taxon>
        <taxon>Lophotrochozoa</taxon>
        <taxon>Platyhelminthes</taxon>
        <taxon>Cestoda</taxon>
        <taxon>Eucestoda</taxon>
        <taxon>Diphyllobothriidea</taxon>
        <taxon>Diphyllobothriidae</taxon>
        <taxon>Schistocephalus</taxon>
    </lineage>
</organism>
<dbReference type="EMBL" id="UYSU01046542">
    <property type="protein sequence ID" value="VDM05575.1"/>
    <property type="molecule type" value="Genomic_DNA"/>
</dbReference>
<sequence length="35" mass="3844">MNPVLCVPPHPVCRTPEFPNSLLSKCPTVRVTVNP</sequence>
<dbReference type="Proteomes" id="UP000275846">
    <property type="component" value="Unassembled WGS sequence"/>
</dbReference>